<dbReference type="RefSeq" id="XP_029545932.1">
    <property type="nucleotide sequence ID" value="XM_029690072.1"/>
</dbReference>
<keyword evidence="3" id="KW-0342">GTP-binding</keyword>
<reference evidence="6" key="1">
    <citation type="submission" date="2025-08" db="UniProtKB">
        <authorList>
            <consortium name="Ensembl"/>
        </authorList>
    </citation>
    <scope>IDENTIFICATION</scope>
</reference>
<comment type="similarity">
    <text evidence="1">Belongs to the TRAFAC class TrmE-Era-EngA-EngB-Septin-like GTPase superfamily. AIG1/Toc34/Toc159-like paraseptin GTPase family. IAN subfamily.</text>
</comment>
<dbReference type="Ensembl" id="ENSSTUT00000037577.1">
    <property type="protein sequence ID" value="ENSSTUP00000035949.1"/>
    <property type="gene ID" value="ENSSTUG00000015347.1"/>
</dbReference>
<evidence type="ECO:0000259" key="5">
    <source>
        <dbReference type="PROSITE" id="PS51720"/>
    </source>
</evidence>
<dbReference type="InterPro" id="IPR027417">
    <property type="entry name" value="P-loop_NTPase"/>
</dbReference>
<evidence type="ECO:0000313" key="7">
    <source>
        <dbReference type="Proteomes" id="UP000472277"/>
    </source>
</evidence>
<dbReference type="InParanoid" id="A0A673YND4"/>
<name>A0A673YND4_SALTR</name>
<dbReference type="PANTHER" id="PTHR10903:SF188">
    <property type="entry name" value="GTPASE IMAP FAMILY MEMBER 2-LIKE-RELATED"/>
    <property type="match status" value="1"/>
</dbReference>
<evidence type="ECO:0000313" key="6">
    <source>
        <dbReference type="Ensembl" id="ENSSTUP00000035949.1"/>
    </source>
</evidence>
<dbReference type="FunFam" id="3.40.50.300:FF:000366">
    <property type="entry name" value="GTPase, IMAP family member 2"/>
    <property type="match status" value="1"/>
</dbReference>
<proteinExistence type="inferred from homology"/>
<dbReference type="InterPro" id="IPR045058">
    <property type="entry name" value="GIMA/IAN/Toc"/>
</dbReference>
<dbReference type="PANTHER" id="PTHR10903">
    <property type="entry name" value="GTPASE, IMAP FAMILY MEMBER-RELATED"/>
    <property type="match status" value="1"/>
</dbReference>
<dbReference type="PROSITE" id="PS51720">
    <property type="entry name" value="G_AIG1"/>
    <property type="match status" value="1"/>
</dbReference>
<dbReference type="SUPFAM" id="SSF52540">
    <property type="entry name" value="P-loop containing nucleoside triphosphate hydrolases"/>
    <property type="match status" value="1"/>
</dbReference>
<keyword evidence="4" id="KW-0812">Transmembrane</keyword>
<reference evidence="6" key="2">
    <citation type="submission" date="2025-09" db="UniProtKB">
        <authorList>
            <consortium name="Ensembl"/>
        </authorList>
    </citation>
    <scope>IDENTIFICATION</scope>
</reference>
<dbReference type="GO" id="GO:0005525">
    <property type="term" value="F:GTP binding"/>
    <property type="evidence" value="ECO:0007669"/>
    <property type="project" value="UniProtKB-KW"/>
</dbReference>
<dbReference type="GeneID" id="115147775"/>
<organism evidence="6 7">
    <name type="scientific">Salmo trutta</name>
    <name type="common">Brown trout</name>
    <dbReference type="NCBI Taxonomy" id="8032"/>
    <lineage>
        <taxon>Eukaryota</taxon>
        <taxon>Metazoa</taxon>
        <taxon>Chordata</taxon>
        <taxon>Craniata</taxon>
        <taxon>Vertebrata</taxon>
        <taxon>Euteleostomi</taxon>
        <taxon>Actinopterygii</taxon>
        <taxon>Neopterygii</taxon>
        <taxon>Teleostei</taxon>
        <taxon>Protacanthopterygii</taxon>
        <taxon>Salmoniformes</taxon>
        <taxon>Salmonidae</taxon>
        <taxon>Salmoninae</taxon>
        <taxon>Salmo</taxon>
    </lineage>
</organism>
<keyword evidence="4" id="KW-1133">Transmembrane helix</keyword>
<sequence>MNRRARSDLPNSGLPSDLRIVLVGKTGAGKSATGNTILGMKGAFKAEASPVSVTAETNKKRGKVDGRNIEIIDTPGLFDTSVDAVTMKGEIDKCIEMSVPGPHVFLLVIRLTRFTEEERNTVKCIQKNFGDEASKYTIVLFTGEDQLGMKKAEDFVKESEELQHLIAQCGSRYHFFNNTNRDDTTQVTELLRKIDEMVEKNEEQYYTNEMFQRAQEILDWEKDPVVKLVKWFPLPVRILTTPLWFSLLTFHPLRLSDPVHRFNPFHYFVLQKQHISMMKKFKDLVCGTDTIRDEIREGADLSNQENIVDSGANTGSDVLVSTQAGPVSAPAATAAPILATPTLYLTVGAVLVCIFAVYVGLYLMG</sequence>
<gene>
    <name evidence="6" type="primary">LOC115147775</name>
</gene>
<evidence type="ECO:0000256" key="4">
    <source>
        <dbReference type="SAM" id="Phobius"/>
    </source>
</evidence>
<keyword evidence="4" id="KW-0472">Membrane</keyword>
<feature type="transmembrane region" description="Helical" evidence="4">
    <location>
        <begin position="343"/>
        <end position="364"/>
    </location>
</feature>
<dbReference type="AlphaFoldDB" id="A0A673YND4"/>
<evidence type="ECO:0000256" key="3">
    <source>
        <dbReference type="ARBA" id="ARBA00023134"/>
    </source>
</evidence>
<evidence type="ECO:0000256" key="1">
    <source>
        <dbReference type="ARBA" id="ARBA00008535"/>
    </source>
</evidence>
<dbReference type="GeneTree" id="ENSGT01140000282522"/>
<accession>A0A673YND4</accession>
<dbReference type="CDD" id="cd01852">
    <property type="entry name" value="AIG1"/>
    <property type="match status" value="1"/>
</dbReference>
<dbReference type="Pfam" id="PF04548">
    <property type="entry name" value="AIG1"/>
    <property type="match status" value="1"/>
</dbReference>
<dbReference type="InterPro" id="IPR006703">
    <property type="entry name" value="G_AIG1"/>
</dbReference>
<keyword evidence="7" id="KW-1185">Reference proteome</keyword>
<keyword evidence="2" id="KW-0547">Nucleotide-binding</keyword>
<protein>
    <submittedName>
        <fullName evidence="6">GTPase IMAP family member 7-like</fullName>
    </submittedName>
</protein>
<dbReference type="Proteomes" id="UP000472277">
    <property type="component" value="Chromosome 14"/>
</dbReference>
<feature type="domain" description="AIG1-type G" evidence="5">
    <location>
        <begin position="15"/>
        <end position="215"/>
    </location>
</feature>
<dbReference type="Gene3D" id="3.40.50.300">
    <property type="entry name" value="P-loop containing nucleotide triphosphate hydrolases"/>
    <property type="match status" value="1"/>
</dbReference>
<evidence type="ECO:0000256" key="2">
    <source>
        <dbReference type="ARBA" id="ARBA00022741"/>
    </source>
</evidence>